<protein>
    <submittedName>
        <fullName evidence="1">Uncharacterized protein</fullName>
    </submittedName>
</protein>
<evidence type="ECO:0000313" key="1">
    <source>
        <dbReference type="EMBL" id="KAJ2811892.1"/>
    </source>
</evidence>
<evidence type="ECO:0000313" key="2">
    <source>
        <dbReference type="Proteomes" id="UP001140096"/>
    </source>
</evidence>
<organism evidence="1 2">
    <name type="scientific">Coemansia furcata</name>
    <dbReference type="NCBI Taxonomy" id="417177"/>
    <lineage>
        <taxon>Eukaryota</taxon>
        <taxon>Fungi</taxon>
        <taxon>Fungi incertae sedis</taxon>
        <taxon>Zoopagomycota</taxon>
        <taxon>Kickxellomycotina</taxon>
        <taxon>Kickxellomycetes</taxon>
        <taxon>Kickxellales</taxon>
        <taxon>Kickxellaceae</taxon>
        <taxon>Coemansia</taxon>
    </lineage>
</organism>
<comment type="caution">
    <text evidence="1">The sequence shown here is derived from an EMBL/GenBank/DDBJ whole genome shotgun (WGS) entry which is preliminary data.</text>
</comment>
<feature type="non-terminal residue" evidence="1">
    <location>
        <position position="511"/>
    </location>
</feature>
<proteinExistence type="predicted"/>
<dbReference type="Proteomes" id="UP001140096">
    <property type="component" value="Unassembled WGS sequence"/>
</dbReference>
<reference evidence="1" key="1">
    <citation type="submission" date="2022-07" db="EMBL/GenBank/DDBJ databases">
        <title>Phylogenomic reconstructions and comparative analyses of Kickxellomycotina fungi.</title>
        <authorList>
            <person name="Reynolds N.K."/>
            <person name="Stajich J.E."/>
            <person name="Barry K."/>
            <person name="Grigoriev I.V."/>
            <person name="Crous P."/>
            <person name="Smith M.E."/>
        </authorList>
    </citation>
    <scope>NUCLEOTIDE SEQUENCE</scope>
    <source>
        <strain evidence="1">CBS 102833</strain>
    </source>
</reference>
<gene>
    <name evidence="1" type="ORF">H4S07_001766</name>
</gene>
<name>A0ACC1LMN4_9FUNG</name>
<sequence>MKRRHGAISEHVMGTSLIVVYGSVAMLLKGPRSQNIVARLDKPSYPTHHLAKELWLVFDIGSVYSGKALQMLSAAPYEGCAFPLVRKIIFKLTSDLDYCYDLELESDDDDNDDDDDNNDLESESDGSNASRVQHIYPRDITANITAFAQQIKQMAPAVSEIDVITSDDVDGLFMDNDRHIFHLAEELFGIVEKHTVFTNGIADLVSHLNLVPIRDLVRIDYMMDTHSSDMILLIRRSAQTLQFLDIDVGNTDVSGCFSDPDGGGYLEFPSMHTLKICTTCNIEPSKKAVFKNIVLFPRLRRLSTIFENPFNDDVLFRGNADTLEFLDLELAPKTVSMLREYKVFTPTSHPNLKCVIIRSRMPYLPSAFSTVTNYMQFVLSIAPGAPVRVIPGLFKLPEDPMPALSMLGDHACIQTLSLPDTSLSLMEAIALIKLLPLLSDLHTWNLAIGELPQGINTATLPSYVRATYSQIGKRFRCWYVMTDGDTVVYYDEVATCMLLLALVCPNFDYVA</sequence>
<dbReference type="EMBL" id="JANBUP010000336">
    <property type="protein sequence ID" value="KAJ2811892.1"/>
    <property type="molecule type" value="Genomic_DNA"/>
</dbReference>
<accession>A0ACC1LMN4</accession>
<keyword evidence="2" id="KW-1185">Reference proteome</keyword>